<keyword evidence="2" id="KW-1185">Reference proteome</keyword>
<evidence type="ECO:0008006" key="3">
    <source>
        <dbReference type="Google" id="ProtNLM"/>
    </source>
</evidence>
<name>A0A4Y4D379_ZOORA</name>
<protein>
    <recommendedName>
        <fullName evidence="3">Inner membrane protein DUF1819</fullName>
    </recommendedName>
</protein>
<comment type="caution">
    <text evidence="1">The sequence shown here is derived from an EMBL/GenBank/DDBJ whole genome shotgun (WGS) entry which is preliminary data.</text>
</comment>
<dbReference type="InterPro" id="IPR023137">
    <property type="entry name" value="BrxA_sf"/>
</dbReference>
<proteinExistence type="predicted"/>
<dbReference type="AlphaFoldDB" id="A0A4Y4D379"/>
<dbReference type="EMBL" id="BJNV01000071">
    <property type="protein sequence ID" value="GEC97230.1"/>
    <property type="molecule type" value="Genomic_DNA"/>
</dbReference>
<accession>A0A4Y4D379</accession>
<evidence type="ECO:0000313" key="2">
    <source>
        <dbReference type="Proteomes" id="UP000318422"/>
    </source>
</evidence>
<gene>
    <name evidence="1" type="ORF">ZRA01_33030</name>
</gene>
<dbReference type="Pfam" id="PF08849">
    <property type="entry name" value="BrxA"/>
    <property type="match status" value="1"/>
</dbReference>
<dbReference type="OrthoDB" id="981635at2"/>
<organism evidence="1 2">
    <name type="scientific">Zoogloea ramigera</name>
    <dbReference type="NCBI Taxonomy" id="350"/>
    <lineage>
        <taxon>Bacteria</taxon>
        <taxon>Pseudomonadati</taxon>
        <taxon>Pseudomonadota</taxon>
        <taxon>Betaproteobacteria</taxon>
        <taxon>Rhodocyclales</taxon>
        <taxon>Zoogloeaceae</taxon>
        <taxon>Zoogloea</taxon>
    </lineage>
</organism>
<dbReference type="RefSeq" id="WP_141354343.1">
    <property type="nucleotide sequence ID" value="NZ_BJNV01000071.1"/>
</dbReference>
<dbReference type="Proteomes" id="UP000318422">
    <property type="component" value="Unassembled WGS sequence"/>
</dbReference>
<sequence>MTAPLYNAEISAGSLMLPESRRVARLMLTHPDSATWFETLKTENILQKKSPATARRQARLIRNRLETLDEEAWGLVADGDQELSLQILLAASVKHSRLLGDFMRDVVAGHLRRYEHTLSPADWEAFLADCTQRDPTVATWSASTRAKLLQVTLRILAEARYVESTRCLRLTPPLLHPGVLRYLNSRSEGATLAILELKP</sequence>
<reference evidence="1 2" key="1">
    <citation type="submission" date="2019-06" db="EMBL/GenBank/DDBJ databases">
        <title>Whole genome shotgun sequence of Zoogloea ramigera NBRC 15342.</title>
        <authorList>
            <person name="Hosoyama A."/>
            <person name="Uohara A."/>
            <person name="Ohji S."/>
            <person name="Ichikawa N."/>
        </authorList>
    </citation>
    <scope>NUCLEOTIDE SEQUENCE [LARGE SCALE GENOMIC DNA]</scope>
    <source>
        <strain evidence="1 2">NBRC 15342</strain>
    </source>
</reference>
<dbReference type="InterPro" id="IPR014948">
    <property type="entry name" value="BrxA"/>
</dbReference>
<dbReference type="Gene3D" id="1.10.3540.10">
    <property type="entry name" value="uncharacterized protein from magnetospirillum magneticum domain"/>
    <property type="match status" value="1"/>
</dbReference>
<evidence type="ECO:0000313" key="1">
    <source>
        <dbReference type="EMBL" id="GEC97230.1"/>
    </source>
</evidence>